<dbReference type="InParanoid" id="A0A1E7F3A9"/>
<reference evidence="2 3" key="1">
    <citation type="submission" date="2016-09" db="EMBL/GenBank/DDBJ databases">
        <title>Extensive genetic diversity and differential bi-allelic expression allows diatom success in the polar Southern Ocean.</title>
        <authorList>
            <consortium name="DOE Joint Genome Institute"/>
            <person name="Mock T."/>
            <person name="Otillar R.P."/>
            <person name="Strauss J."/>
            <person name="Dupont C."/>
            <person name="Frickenhaus S."/>
            <person name="Maumus F."/>
            <person name="Mcmullan M."/>
            <person name="Sanges R."/>
            <person name="Schmutz J."/>
            <person name="Toseland A."/>
            <person name="Valas R."/>
            <person name="Veluchamy A."/>
            <person name="Ward B.J."/>
            <person name="Allen A."/>
            <person name="Barry K."/>
            <person name="Falciatore A."/>
            <person name="Ferrante M."/>
            <person name="Fortunato A.E."/>
            <person name="Gloeckner G."/>
            <person name="Gruber A."/>
            <person name="Hipkin R."/>
            <person name="Janech M."/>
            <person name="Kroth P."/>
            <person name="Leese F."/>
            <person name="Lindquist E."/>
            <person name="Lyon B.R."/>
            <person name="Martin J."/>
            <person name="Mayer C."/>
            <person name="Parker M."/>
            <person name="Quesneville H."/>
            <person name="Raymond J."/>
            <person name="Uhlig C."/>
            <person name="Valentin K.U."/>
            <person name="Worden A.Z."/>
            <person name="Armbrust E.V."/>
            <person name="Bowler C."/>
            <person name="Green B."/>
            <person name="Moulton V."/>
            <person name="Van Oosterhout C."/>
            <person name="Grigoriev I."/>
        </authorList>
    </citation>
    <scope>NUCLEOTIDE SEQUENCE [LARGE SCALE GENOMIC DNA]</scope>
    <source>
        <strain evidence="2 3">CCMP1102</strain>
    </source>
</reference>
<dbReference type="OrthoDB" id="10264491at2759"/>
<keyword evidence="3" id="KW-1185">Reference proteome</keyword>
<dbReference type="Proteomes" id="UP000095751">
    <property type="component" value="Unassembled WGS sequence"/>
</dbReference>
<dbReference type="AlphaFoldDB" id="A0A1E7F3A9"/>
<sequence>MEKTMLLGFRLDGATSSFGVIGSVPGSLLSQFSIDFVTDKDNAKEYVRIATTQNLNPRGWWGAPVPVFMPDIFMVDEEVEVEDEDVEIEEIAKEEVAEESSTSEAKEDPMDESRTKNEIIIFEIPNVEDSNKLIKLGSVRLGKKDETITAVRFFDDISYVVTFERTDPFYVLDLSDPMDPKVLGELEIPGFSEFMHPIKEDNSMLITVGKDADENGRVLGLQISLFDSTVPTDPKLIDRLVIEDDKDSSSGSSASWDERAFRYIQVGDIGRLIIPVSIYSYGSNYLENENFEGFMVFGVDLTKTENMITQEIKIDHSQNKEDEEEDYFTTNYSSCYCGYTWLPERSMVFDGNLMTLKNQEVMSTNLVTHESQWNLTLKDDHNCCNP</sequence>
<accession>A0A1E7F3A9</accession>
<name>A0A1E7F3A9_9STRA</name>
<gene>
    <name evidence="2" type="ORF">FRACYDRAFT_270424</name>
</gene>
<dbReference type="Pfam" id="PF09826">
    <property type="entry name" value="Beta_propel"/>
    <property type="match status" value="1"/>
</dbReference>
<dbReference type="KEGG" id="fcy:FRACYDRAFT_270424"/>
<evidence type="ECO:0000256" key="1">
    <source>
        <dbReference type="SAM" id="MobiDB-lite"/>
    </source>
</evidence>
<protein>
    <submittedName>
        <fullName evidence="2">Uncharacterized protein</fullName>
    </submittedName>
</protein>
<dbReference type="EMBL" id="KV784364">
    <property type="protein sequence ID" value="OEU12661.1"/>
    <property type="molecule type" value="Genomic_DNA"/>
</dbReference>
<feature type="region of interest" description="Disordered" evidence="1">
    <location>
        <begin position="94"/>
        <end position="113"/>
    </location>
</feature>
<feature type="compositionally biased region" description="Basic and acidic residues" evidence="1">
    <location>
        <begin position="104"/>
        <end position="113"/>
    </location>
</feature>
<evidence type="ECO:0000313" key="2">
    <source>
        <dbReference type="EMBL" id="OEU12661.1"/>
    </source>
</evidence>
<organism evidence="2 3">
    <name type="scientific">Fragilariopsis cylindrus CCMP1102</name>
    <dbReference type="NCBI Taxonomy" id="635003"/>
    <lineage>
        <taxon>Eukaryota</taxon>
        <taxon>Sar</taxon>
        <taxon>Stramenopiles</taxon>
        <taxon>Ochrophyta</taxon>
        <taxon>Bacillariophyta</taxon>
        <taxon>Bacillariophyceae</taxon>
        <taxon>Bacillariophycidae</taxon>
        <taxon>Bacillariales</taxon>
        <taxon>Bacillariaceae</taxon>
        <taxon>Fragilariopsis</taxon>
    </lineage>
</organism>
<proteinExistence type="predicted"/>
<evidence type="ECO:0000313" key="3">
    <source>
        <dbReference type="Proteomes" id="UP000095751"/>
    </source>
</evidence>
<dbReference type="InterPro" id="IPR019198">
    <property type="entry name" value="Beta_propeller_containing"/>
</dbReference>